<proteinExistence type="predicted"/>
<dbReference type="OrthoDB" id="5405745at2759"/>
<dbReference type="PANTHER" id="PTHR39142:SF1">
    <property type="entry name" value="AEL197CP"/>
    <property type="match status" value="1"/>
</dbReference>
<accession>A0A8H4Q4D8</accession>
<organism evidence="1 2">
    <name type="scientific">Ophiocordyceps camponoti-floridani</name>
    <dbReference type="NCBI Taxonomy" id="2030778"/>
    <lineage>
        <taxon>Eukaryota</taxon>
        <taxon>Fungi</taxon>
        <taxon>Dikarya</taxon>
        <taxon>Ascomycota</taxon>
        <taxon>Pezizomycotina</taxon>
        <taxon>Sordariomycetes</taxon>
        <taxon>Hypocreomycetidae</taxon>
        <taxon>Hypocreales</taxon>
        <taxon>Ophiocordycipitaceae</taxon>
        <taxon>Ophiocordyceps</taxon>
    </lineage>
</organism>
<dbReference type="Proteomes" id="UP000562929">
    <property type="component" value="Unassembled WGS sequence"/>
</dbReference>
<dbReference type="EMBL" id="JAACLJ010000005">
    <property type="protein sequence ID" value="KAF4585472.1"/>
    <property type="molecule type" value="Genomic_DNA"/>
</dbReference>
<reference evidence="1 2" key="1">
    <citation type="journal article" date="2020" name="G3 (Bethesda)">
        <title>Genetic Underpinnings of Host Manipulation by Ophiocordyceps as Revealed by Comparative Transcriptomics.</title>
        <authorList>
            <person name="Will I."/>
            <person name="Das B."/>
            <person name="Trinh T."/>
            <person name="Brachmann A."/>
            <person name="Ohm R.A."/>
            <person name="de Bekker C."/>
        </authorList>
    </citation>
    <scope>NUCLEOTIDE SEQUENCE [LARGE SCALE GENOMIC DNA]</scope>
    <source>
        <strain evidence="1 2">EC05</strain>
    </source>
</reference>
<comment type="caution">
    <text evidence="1">The sequence shown here is derived from an EMBL/GenBank/DDBJ whole genome shotgun (WGS) entry which is preliminary data.</text>
</comment>
<dbReference type="Pfam" id="PF12929">
    <property type="entry name" value="Mid1"/>
    <property type="match status" value="1"/>
</dbReference>
<dbReference type="GO" id="GO:0098703">
    <property type="term" value="P:calcium ion import across plasma membrane"/>
    <property type="evidence" value="ECO:0007669"/>
    <property type="project" value="InterPro"/>
</dbReference>
<evidence type="ECO:0000313" key="2">
    <source>
        <dbReference type="Proteomes" id="UP000562929"/>
    </source>
</evidence>
<dbReference type="GO" id="GO:0005262">
    <property type="term" value="F:calcium channel activity"/>
    <property type="evidence" value="ECO:0007669"/>
    <property type="project" value="InterPro"/>
</dbReference>
<keyword evidence="2" id="KW-1185">Reference proteome</keyword>
<gene>
    <name evidence="1" type="ORF">GQ602_004777</name>
</gene>
<evidence type="ECO:0000313" key="1">
    <source>
        <dbReference type="EMBL" id="KAF4585472.1"/>
    </source>
</evidence>
<sequence length="562" mass="61498">MRVGFSDLDSRTSTYESEFFPLDRSIIGRAPVGVSALTKNKVTPMDLPSGSTVCFMIQREAMFGDSVGGRNPSQPNAQARSKTLFLSANTCQQPSPGVNNASAPQLILVVSNSSELACHSPSKNSEAKTFTEGAVTLSLNMTGDLFVGVSAPNVSTDFRGGYNFEIGASPDDFLHRYEGEDRSELLWMDSDSTSAILATRNLTEEESEIKRVMVEPLPYELYVSNVEVPSSIGLRHSYCGLRNTAQIRASQSSNNEANSPVKTAMTRRGPGGFPKQQFHFVSLNSSSKYTGILVKKAREDGLNKRQDKAADLGPGSVVFRATDFETISGSSCKIVTDLEFCNEIQYAVPGNDRRFNNTGLGKAYDDYARKMYANFEKVMMQIPCDAPRTSLYSLARTCDDCKAAYKKWLCTVIMPRCEDFAASSNRFALARNVGQAFPNGTKLAPDVRLNLEQKPASNSSRNKFIDQEVQPGPYKEVLPCEDLCYEVVQSCPARIGFKCPRPEFPGFETSYGRRDQDASTVSCNFAGEARTPINGGSVLLPRLRRAAGAALFATAVVLGMWI</sequence>
<dbReference type="InterPro" id="IPR024338">
    <property type="entry name" value="MID1/Yam8"/>
</dbReference>
<dbReference type="AlphaFoldDB" id="A0A8H4Q4D8"/>
<protein>
    <submittedName>
        <fullName evidence="1">Calcium influx-promoting protein ehs1</fullName>
    </submittedName>
</protein>
<dbReference type="PANTHER" id="PTHR39142">
    <property type="entry name" value="MID1P"/>
    <property type="match status" value="1"/>
</dbReference>
<name>A0A8H4Q4D8_9HYPO</name>